<feature type="compositionally biased region" description="Basic and acidic residues" evidence="1">
    <location>
        <begin position="212"/>
        <end position="228"/>
    </location>
</feature>
<sequence>MTLGITTAGIMDKDDLETLLSSGKFLCFKPAILAPPPPEIVALPAAARRRKPARHDEAEDEGESEPGPALFDIALLQNSIFFKESTDDGGDGEFETQTRVMLAFDARDPLQGGVSSTAQPDKLLAALAKWYGGIGRIDLTDHDRAVLDVLCRVPTFDPFILLAFRPELERYRKIHTAYFEVDELTSLGVRKVIERRASRLVTLALRMEEPVDTREANKGRHPRRDETFQSRQRSITASMTEAIWTTRLDKQSRSLLESFKIDEVEMERVLFAWKGISYYEFLFNGLLKEHHDFFRWLGSIDSLPRDAHQIDPETLAGMKQRREQSIKLIRRSYLRCATLLKRYEDAYEALTSRNDPTPFQRFLVAAPMLFEGLGTNIGRFGHAGNAWGALTNGGRRMRIAYDRLDPFYDFVVSLHHPPTS</sequence>
<protein>
    <submittedName>
        <fullName evidence="2">Uncharacterized protein</fullName>
    </submittedName>
</protein>
<feature type="region of interest" description="Disordered" evidence="1">
    <location>
        <begin position="46"/>
        <end position="67"/>
    </location>
</feature>
<keyword evidence="3" id="KW-1185">Reference proteome</keyword>
<feature type="region of interest" description="Disordered" evidence="1">
    <location>
        <begin position="212"/>
        <end position="231"/>
    </location>
</feature>
<name>A0A8J7V2T6_9PROT</name>
<gene>
    <name evidence="2" type="ORF">KAJ83_09525</name>
</gene>
<organism evidence="2 3">
    <name type="scientific">Marivibrio halodurans</name>
    <dbReference type="NCBI Taxonomy" id="2039722"/>
    <lineage>
        <taxon>Bacteria</taxon>
        <taxon>Pseudomonadati</taxon>
        <taxon>Pseudomonadota</taxon>
        <taxon>Alphaproteobacteria</taxon>
        <taxon>Rhodospirillales</taxon>
        <taxon>Rhodospirillaceae</taxon>
        <taxon>Marivibrio</taxon>
    </lineage>
</organism>
<dbReference type="AlphaFoldDB" id="A0A8J7V2T6"/>
<proteinExistence type="predicted"/>
<reference evidence="2" key="1">
    <citation type="submission" date="2021-04" db="EMBL/GenBank/DDBJ databases">
        <authorList>
            <person name="Zhang D.-C."/>
        </authorList>
    </citation>
    <scope>NUCLEOTIDE SEQUENCE</scope>
    <source>
        <strain evidence="2">CGMCC 1.15697</strain>
    </source>
</reference>
<evidence type="ECO:0000313" key="3">
    <source>
        <dbReference type="Proteomes" id="UP000672602"/>
    </source>
</evidence>
<comment type="caution">
    <text evidence="2">The sequence shown here is derived from an EMBL/GenBank/DDBJ whole genome shotgun (WGS) entry which is preliminary data.</text>
</comment>
<dbReference type="Proteomes" id="UP000672602">
    <property type="component" value="Unassembled WGS sequence"/>
</dbReference>
<evidence type="ECO:0000256" key="1">
    <source>
        <dbReference type="SAM" id="MobiDB-lite"/>
    </source>
</evidence>
<evidence type="ECO:0000313" key="2">
    <source>
        <dbReference type="EMBL" id="MBP5857247.1"/>
    </source>
</evidence>
<accession>A0A8J7V2T6</accession>
<dbReference type="EMBL" id="JAGMWN010000004">
    <property type="protein sequence ID" value="MBP5857247.1"/>
    <property type="molecule type" value="Genomic_DNA"/>
</dbReference>
<dbReference type="RefSeq" id="WP_210681837.1">
    <property type="nucleotide sequence ID" value="NZ_JAGMWN010000004.1"/>
</dbReference>